<dbReference type="InterPro" id="IPR036388">
    <property type="entry name" value="WH-like_DNA-bd_sf"/>
</dbReference>
<dbReference type="InterPro" id="IPR000835">
    <property type="entry name" value="HTH_MarR-typ"/>
</dbReference>
<organism evidence="5 6">
    <name type="scientific">Nocardioides baculatus</name>
    <dbReference type="NCBI Taxonomy" id="2801337"/>
    <lineage>
        <taxon>Bacteria</taxon>
        <taxon>Bacillati</taxon>
        <taxon>Actinomycetota</taxon>
        <taxon>Actinomycetes</taxon>
        <taxon>Propionibacteriales</taxon>
        <taxon>Nocardioidaceae</taxon>
        <taxon>Nocardioides</taxon>
    </lineage>
</organism>
<dbReference type="Proteomes" id="UP000636918">
    <property type="component" value="Unassembled WGS sequence"/>
</dbReference>
<evidence type="ECO:0000256" key="2">
    <source>
        <dbReference type="ARBA" id="ARBA00023125"/>
    </source>
</evidence>
<dbReference type="InterPro" id="IPR023187">
    <property type="entry name" value="Tscrpt_reg_MarR-type_CS"/>
</dbReference>
<keyword evidence="3" id="KW-0804">Transcription</keyword>
<dbReference type="PANTHER" id="PTHR42756:SF1">
    <property type="entry name" value="TRANSCRIPTIONAL REPRESSOR OF EMRAB OPERON"/>
    <property type="match status" value="1"/>
</dbReference>
<evidence type="ECO:0000259" key="4">
    <source>
        <dbReference type="PROSITE" id="PS50995"/>
    </source>
</evidence>
<dbReference type="PROSITE" id="PS01117">
    <property type="entry name" value="HTH_MARR_1"/>
    <property type="match status" value="1"/>
</dbReference>
<dbReference type="RefSeq" id="WP_201933334.1">
    <property type="nucleotide sequence ID" value="NZ_JAERSG010000001.1"/>
</dbReference>
<protein>
    <submittedName>
        <fullName evidence="5">MarR family transcriptional regulator</fullName>
    </submittedName>
</protein>
<gene>
    <name evidence="5" type="ORF">JI751_03305</name>
</gene>
<evidence type="ECO:0000313" key="6">
    <source>
        <dbReference type="Proteomes" id="UP000636918"/>
    </source>
</evidence>
<evidence type="ECO:0000256" key="1">
    <source>
        <dbReference type="ARBA" id="ARBA00023015"/>
    </source>
</evidence>
<dbReference type="SUPFAM" id="SSF46785">
    <property type="entry name" value="Winged helix' DNA-binding domain"/>
    <property type="match status" value="1"/>
</dbReference>
<dbReference type="Gene3D" id="1.10.10.10">
    <property type="entry name" value="Winged helix-like DNA-binding domain superfamily/Winged helix DNA-binding domain"/>
    <property type="match status" value="1"/>
</dbReference>
<dbReference type="PANTHER" id="PTHR42756">
    <property type="entry name" value="TRANSCRIPTIONAL REGULATOR, MARR"/>
    <property type="match status" value="1"/>
</dbReference>
<proteinExistence type="predicted"/>
<dbReference type="InterPro" id="IPR036390">
    <property type="entry name" value="WH_DNA-bd_sf"/>
</dbReference>
<sequence length="145" mass="15555">MTTPTDALDRVLHLATLVQADLARFEREEGLSTSRVHLLWVLGASGPSTQQSLATALDVTPRNVTGLVDGLVGSGHVTREPHPGDRRATLVTLTDLGTRTVDGLATSHADLADRLFGDVPAERLATFGEVLDETTQRFAQLMEEA</sequence>
<keyword evidence="2" id="KW-0238">DNA-binding</keyword>
<dbReference type="PROSITE" id="PS50995">
    <property type="entry name" value="HTH_MARR_2"/>
    <property type="match status" value="1"/>
</dbReference>
<dbReference type="Pfam" id="PF01047">
    <property type="entry name" value="MarR"/>
    <property type="match status" value="1"/>
</dbReference>
<evidence type="ECO:0000256" key="3">
    <source>
        <dbReference type="ARBA" id="ARBA00023163"/>
    </source>
</evidence>
<evidence type="ECO:0000313" key="5">
    <source>
        <dbReference type="EMBL" id="MBL0746623.1"/>
    </source>
</evidence>
<accession>A0ABS1L5B3</accession>
<feature type="domain" description="HTH marR-type" evidence="4">
    <location>
        <begin position="1"/>
        <end position="136"/>
    </location>
</feature>
<dbReference type="SMART" id="SM00347">
    <property type="entry name" value="HTH_MARR"/>
    <property type="match status" value="1"/>
</dbReference>
<dbReference type="EMBL" id="JAERSG010000001">
    <property type="protein sequence ID" value="MBL0746623.1"/>
    <property type="molecule type" value="Genomic_DNA"/>
</dbReference>
<reference evidence="5 6" key="1">
    <citation type="submission" date="2021-01" db="EMBL/GenBank/DDBJ databases">
        <title>Genome seq and assembly of Nocardiodes sp. G10.</title>
        <authorList>
            <person name="Chhetri G."/>
        </authorList>
    </citation>
    <scope>NUCLEOTIDE SEQUENCE [LARGE SCALE GENOMIC DNA]</scope>
    <source>
        <strain evidence="5 6">G10</strain>
    </source>
</reference>
<name>A0ABS1L5B3_9ACTN</name>
<comment type="caution">
    <text evidence="5">The sequence shown here is derived from an EMBL/GenBank/DDBJ whole genome shotgun (WGS) entry which is preliminary data.</text>
</comment>
<keyword evidence="1" id="KW-0805">Transcription regulation</keyword>
<keyword evidence="6" id="KW-1185">Reference proteome</keyword>